<accession>A0A1H5SDH6</accession>
<feature type="compositionally biased region" description="Low complexity" evidence="1">
    <location>
        <begin position="267"/>
        <end position="286"/>
    </location>
</feature>
<evidence type="ECO:0000313" key="2">
    <source>
        <dbReference type="EMBL" id="SEF48038.1"/>
    </source>
</evidence>
<organism evidence="2 3">
    <name type="scientific">Thermomonospora echinospora</name>
    <dbReference type="NCBI Taxonomy" id="1992"/>
    <lineage>
        <taxon>Bacteria</taxon>
        <taxon>Bacillati</taxon>
        <taxon>Actinomycetota</taxon>
        <taxon>Actinomycetes</taxon>
        <taxon>Streptosporangiales</taxon>
        <taxon>Thermomonosporaceae</taxon>
        <taxon>Thermomonospora</taxon>
    </lineage>
</organism>
<reference evidence="3" key="1">
    <citation type="submission" date="2016-10" db="EMBL/GenBank/DDBJ databases">
        <authorList>
            <person name="Varghese N."/>
            <person name="Submissions S."/>
        </authorList>
    </citation>
    <scope>NUCLEOTIDE SEQUENCE [LARGE SCALE GENOMIC DNA]</scope>
    <source>
        <strain evidence="3">DSM 43163</strain>
    </source>
</reference>
<gene>
    <name evidence="2" type="ORF">SAMN04489712_101148</name>
</gene>
<feature type="region of interest" description="Disordered" evidence="1">
    <location>
        <begin position="88"/>
        <end position="137"/>
    </location>
</feature>
<dbReference type="AlphaFoldDB" id="A0A1H5SDH6"/>
<dbReference type="RefSeq" id="WP_146087225.1">
    <property type="nucleotide sequence ID" value="NZ_FNVO01000001.1"/>
</dbReference>
<dbReference type="OrthoDB" id="3467633at2"/>
<keyword evidence="3" id="KW-1185">Reference proteome</keyword>
<dbReference type="Proteomes" id="UP000236723">
    <property type="component" value="Unassembled WGS sequence"/>
</dbReference>
<evidence type="ECO:0000313" key="3">
    <source>
        <dbReference type="Proteomes" id="UP000236723"/>
    </source>
</evidence>
<feature type="region of interest" description="Disordered" evidence="1">
    <location>
        <begin position="267"/>
        <end position="297"/>
    </location>
</feature>
<sequence>MSASMRNGPAAGDPEFRGIDPDALGHLLKQMNAANRAIIGWLDAHPPPAGVPATGHQRAQEVSVWVAEQLGMLNRRYNYAITHPDTGGGIRTGPAVPPRPAIPGTGGQGGGSGLGDGVAPPRSPRTTPKGAGDDLGTFPNRQDAQKAARADAFVINRALKEGRPIPDEVWRRLGQHADDPDYTEELYDRLGPAGIADLIRRAAGDEARLRAISESLGTASFHLPMNAAWLKALLAEADRDGTRDITVRVLLDADMSRRTDDALARLGLLPGGAAPQAPGGPARTPAPVQPGADRPAL</sequence>
<feature type="compositionally biased region" description="Gly residues" evidence="1">
    <location>
        <begin position="104"/>
        <end position="116"/>
    </location>
</feature>
<protein>
    <submittedName>
        <fullName evidence="2">Uncharacterized protein</fullName>
    </submittedName>
</protein>
<dbReference type="EMBL" id="FNVO01000001">
    <property type="protein sequence ID" value="SEF48038.1"/>
    <property type="molecule type" value="Genomic_DNA"/>
</dbReference>
<proteinExistence type="predicted"/>
<name>A0A1H5SDH6_9ACTN</name>
<evidence type="ECO:0000256" key="1">
    <source>
        <dbReference type="SAM" id="MobiDB-lite"/>
    </source>
</evidence>